<evidence type="ECO:0000259" key="2">
    <source>
        <dbReference type="PROSITE" id="PS50011"/>
    </source>
</evidence>
<evidence type="ECO:0000313" key="4">
    <source>
        <dbReference type="Proteomes" id="UP000789901"/>
    </source>
</evidence>
<organism evidence="3 4">
    <name type="scientific">Gigaspora margarita</name>
    <dbReference type="NCBI Taxonomy" id="4874"/>
    <lineage>
        <taxon>Eukaryota</taxon>
        <taxon>Fungi</taxon>
        <taxon>Fungi incertae sedis</taxon>
        <taxon>Mucoromycota</taxon>
        <taxon>Glomeromycotina</taxon>
        <taxon>Glomeromycetes</taxon>
        <taxon>Diversisporales</taxon>
        <taxon>Gigasporaceae</taxon>
        <taxon>Gigaspora</taxon>
    </lineage>
</organism>
<keyword evidence="1" id="KW-0067">ATP-binding</keyword>
<accession>A0ABN7VH08</accession>
<reference evidence="3 4" key="1">
    <citation type="submission" date="2021-06" db="EMBL/GenBank/DDBJ databases">
        <authorList>
            <person name="Kallberg Y."/>
            <person name="Tangrot J."/>
            <person name="Rosling A."/>
        </authorList>
    </citation>
    <scope>NUCLEOTIDE SEQUENCE [LARGE SCALE GENOMIC DNA]</scope>
    <source>
        <strain evidence="3 4">120-4 pot B 10/14</strain>
    </source>
</reference>
<dbReference type="InterPro" id="IPR000719">
    <property type="entry name" value="Prot_kinase_dom"/>
</dbReference>
<gene>
    <name evidence="3" type="ORF">GMARGA_LOCUS18663</name>
</gene>
<dbReference type="InterPro" id="IPR017441">
    <property type="entry name" value="Protein_kinase_ATP_BS"/>
</dbReference>
<name>A0ABN7VH08_GIGMA</name>
<dbReference type="EMBL" id="CAJVQB010015050">
    <property type="protein sequence ID" value="CAG8772244.1"/>
    <property type="molecule type" value="Genomic_DNA"/>
</dbReference>
<feature type="domain" description="Protein kinase" evidence="2">
    <location>
        <begin position="27"/>
        <end position="74"/>
    </location>
</feature>
<dbReference type="Proteomes" id="UP000789901">
    <property type="component" value="Unassembled WGS sequence"/>
</dbReference>
<evidence type="ECO:0000256" key="1">
    <source>
        <dbReference type="PROSITE-ProRule" id="PRU10141"/>
    </source>
</evidence>
<comment type="caution">
    <text evidence="3">The sequence shown here is derived from an EMBL/GenBank/DDBJ whole genome shotgun (WGS) entry which is preliminary data.</text>
</comment>
<feature type="binding site" evidence="1">
    <location>
        <position position="59"/>
    </location>
    <ligand>
        <name>ATP</name>
        <dbReference type="ChEBI" id="CHEBI:30616"/>
    </ligand>
</feature>
<keyword evidence="1" id="KW-0547">Nucleotide-binding</keyword>
<protein>
    <submittedName>
        <fullName evidence="3">13423_t:CDS:1</fullName>
    </submittedName>
</protein>
<dbReference type="PROSITE" id="PS50011">
    <property type="entry name" value="PROTEIN_KINASE_DOM"/>
    <property type="match status" value="1"/>
</dbReference>
<dbReference type="SUPFAM" id="SSF56112">
    <property type="entry name" value="Protein kinase-like (PK-like)"/>
    <property type="match status" value="1"/>
</dbReference>
<evidence type="ECO:0000313" key="3">
    <source>
        <dbReference type="EMBL" id="CAG8772244.1"/>
    </source>
</evidence>
<feature type="non-terminal residue" evidence="3">
    <location>
        <position position="74"/>
    </location>
</feature>
<dbReference type="Gene3D" id="3.30.200.20">
    <property type="entry name" value="Phosphorylase Kinase, domain 1"/>
    <property type="match status" value="1"/>
</dbReference>
<dbReference type="InterPro" id="IPR011009">
    <property type="entry name" value="Kinase-like_dom_sf"/>
</dbReference>
<keyword evidence="4" id="KW-1185">Reference proteome</keyword>
<dbReference type="PROSITE" id="PS00107">
    <property type="entry name" value="PROTEIN_KINASE_ATP"/>
    <property type="match status" value="1"/>
</dbReference>
<proteinExistence type="predicted"/>
<sequence length="74" mass="8658">MGALTITEQSPGNYKNEYFHWIPFENFENIEEIGEGGFSTVFKTNYLNNYGLYEEVAIKLVKDSNKNREPFLKE</sequence>